<dbReference type="AlphaFoldDB" id="S2CZY9"/>
<name>S2CZY9_INDAL</name>
<evidence type="ECO:0000313" key="1">
    <source>
        <dbReference type="EMBL" id="EOZ92174.1"/>
    </source>
</evidence>
<evidence type="ECO:0000313" key="2">
    <source>
        <dbReference type="Proteomes" id="UP000006073"/>
    </source>
</evidence>
<dbReference type="GO" id="GO:0016853">
    <property type="term" value="F:isomerase activity"/>
    <property type="evidence" value="ECO:0007669"/>
    <property type="project" value="UniProtKB-KW"/>
</dbReference>
<proteinExistence type="predicted"/>
<keyword evidence="1" id="KW-0413">Isomerase</keyword>
<comment type="caution">
    <text evidence="1">The sequence shown here is derived from an EMBL/GenBank/DDBJ whole genome shotgun (WGS) entry which is preliminary data.</text>
</comment>
<dbReference type="EC" id="5.4.2.1" evidence="1"/>
<reference evidence="1 2" key="1">
    <citation type="journal article" date="2013" name="Genome Announc.">
        <title>Draft Genome Sequence of Indibacter alkaliphilus Strain LW1T, Isolated from Lonar Lake, a Haloalkaline Lake in the Buldana District of Maharashtra, India.</title>
        <authorList>
            <person name="Singh A."/>
            <person name="Kumar Jangir P."/>
            <person name="Sharma R."/>
            <person name="Singh A."/>
            <person name="Kumar Pinnaka A."/>
            <person name="Shivaji S."/>
        </authorList>
    </citation>
    <scope>NUCLEOTIDE SEQUENCE [LARGE SCALE GENOMIC DNA]</scope>
    <source>
        <strain evidence="2">CCUG 57479 / KCTC 22604 / LW1</strain>
    </source>
</reference>
<accession>S2CZY9</accession>
<dbReference type="InterPro" id="IPR031977">
    <property type="entry name" value="DUF4783"/>
</dbReference>
<dbReference type="Pfam" id="PF16022">
    <property type="entry name" value="DUF4783"/>
    <property type="match status" value="1"/>
</dbReference>
<protein>
    <submittedName>
        <fullName evidence="1">Phosphoglyceromutase</fullName>
        <ecNumber evidence="1">5.4.2.1</ecNumber>
    </submittedName>
</protein>
<gene>
    <name evidence="1" type="ORF">A33Q_4267</name>
</gene>
<sequence length="90" mass="10373">MARFFDNGIDINISGIQGDYSKNQAEQVMRDFFKKFPPSDFTIVHKGNGTDLIINYIGNYKSDNSEFRVFIKGKKNDENIRIYSLDIVKA</sequence>
<dbReference type="Gene3D" id="3.10.450.50">
    <property type="match status" value="1"/>
</dbReference>
<dbReference type="Proteomes" id="UP000006073">
    <property type="component" value="Unassembled WGS sequence"/>
</dbReference>
<keyword evidence="2" id="KW-1185">Reference proteome</keyword>
<dbReference type="STRING" id="1189612.A33Q_4267"/>
<dbReference type="EMBL" id="ALWO02000052">
    <property type="protein sequence ID" value="EOZ92174.1"/>
    <property type="molecule type" value="Genomic_DNA"/>
</dbReference>
<organism evidence="1 2">
    <name type="scientific">Indibacter alkaliphilus (strain CCUG 57479 / KCTC 22604 / LW1)</name>
    <dbReference type="NCBI Taxonomy" id="1189612"/>
    <lineage>
        <taxon>Bacteria</taxon>
        <taxon>Pseudomonadati</taxon>
        <taxon>Bacteroidota</taxon>
        <taxon>Cytophagia</taxon>
        <taxon>Cytophagales</taxon>
        <taxon>Cyclobacteriaceae</taxon>
    </lineage>
</organism>